<dbReference type="PIRSF" id="PIRSF005028">
    <property type="entry name" value="KhtT"/>
    <property type="match status" value="1"/>
</dbReference>
<keyword evidence="3" id="KW-1185">Reference proteome</keyword>
<dbReference type="PANTHER" id="PTHR30445">
    <property type="entry name" value="K(+)_H(+) ANTIPORTER SUBUNIT KHTT"/>
    <property type="match status" value="1"/>
</dbReference>
<evidence type="ECO:0000313" key="3">
    <source>
        <dbReference type="Proteomes" id="UP001209083"/>
    </source>
</evidence>
<evidence type="ECO:0000313" key="2">
    <source>
        <dbReference type="EMBL" id="WGW12085.1"/>
    </source>
</evidence>
<gene>
    <name evidence="2" type="ORF">LWF01_18700</name>
</gene>
<dbReference type="PROSITE" id="PS51202">
    <property type="entry name" value="RCK_C"/>
    <property type="match status" value="1"/>
</dbReference>
<dbReference type="InterPro" id="IPR058776">
    <property type="entry name" value="KhtT-like_N"/>
</dbReference>
<dbReference type="InterPro" id="IPR006037">
    <property type="entry name" value="RCK_C"/>
</dbReference>
<dbReference type="EMBL" id="CP090958">
    <property type="protein sequence ID" value="WGW12085.1"/>
    <property type="molecule type" value="Genomic_DNA"/>
</dbReference>
<sequence>MSSDESIEVTEVALPGIGLRHDFVTSKGRRVGVVSHRSGKRELVIYDQEDPDACVDSVTLTGDEADTLAEYLGTHRVMERLATLSDQVSNLHTRKFPVSSGSRYDGKTLGDTHVRTRTGASIVAILRDGEAIASPTPDFGLTGNDTLILVGTDEALSAVGEILAE</sequence>
<dbReference type="Pfam" id="PF02080">
    <property type="entry name" value="TrkA_C"/>
    <property type="match status" value="1"/>
</dbReference>
<accession>A0ABY8QUM7</accession>
<proteinExistence type="predicted"/>
<dbReference type="RefSeq" id="WP_349638883.1">
    <property type="nucleotide sequence ID" value="NZ_CP090958.1"/>
</dbReference>
<dbReference type="Proteomes" id="UP001209083">
    <property type="component" value="Chromosome"/>
</dbReference>
<dbReference type="SUPFAM" id="SSF116726">
    <property type="entry name" value="TrkA C-terminal domain-like"/>
    <property type="match status" value="1"/>
</dbReference>
<name>A0ABY8QUM7_9MICO</name>
<organism evidence="2 3">
    <name type="scientific">Saxibacter everestensis</name>
    <dbReference type="NCBI Taxonomy" id="2909229"/>
    <lineage>
        <taxon>Bacteria</taxon>
        <taxon>Bacillati</taxon>
        <taxon>Actinomycetota</taxon>
        <taxon>Actinomycetes</taxon>
        <taxon>Micrococcales</taxon>
        <taxon>Brevibacteriaceae</taxon>
        <taxon>Saxibacter</taxon>
    </lineage>
</organism>
<dbReference type="PANTHER" id="PTHR30445:SF8">
    <property type="entry name" value="K(+)_H(+) ANTIPORTER SUBUNIT KHTT"/>
    <property type="match status" value="1"/>
</dbReference>
<reference evidence="2 3" key="1">
    <citation type="submission" date="2023-05" db="EMBL/GenBank/DDBJ databases">
        <title>Lithophilousrod everest ZFBP1038 complete genpme.</title>
        <authorList>
            <person name="Tian M."/>
        </authorList>
    </citation>
    <scope>NUCLEOTIDE SEQUENCE [LARGE SCALE GENOMIC DNA]</scope>
    <source>
        <strain evidence="2 3">ZFBP1038</strain>
    </source>
</reference>
<protein>
    <submittedName>
        <fullName evidence="2">Cation:proton antiporter regulatory subunit</fullName>
    </submittedName>
</protein>
<dbReference type="InterPro" id="IPR026278">
    <property type="entry name" value="KhtT"/>
</dbReference>
<dbReference type="InterPro" id="IPR036721">
    <property type="entry name" value="RCK_C_sf"/>
</dbReference>
<evidence type="ECO:0000259" key="1">
    <source>
        <dbReference type="PROSITE" id="PS51202"/>
    </source>
</evidence>
<dbReference type="Gene3D" id="3.30.70.1450">
    <property type="entry name" value="Regulator of K+ conductance, C-terminal domain"/>
    <property type="match status" value="1"/>
</dbReference>
<dbReference type="Pfam" id="PF25991">
    <property type="entry name" value="KhtT_N"/>
    <property type="match status" value="1"/>
</dbReference>
<dbReference type="InterPro" id="IPR050144">
    <property type="entry name" value="AAE_transporter"/>
</dbReference>
<feature type="domain" description="RCK C-terminal" evidence="1">
    <location>
        <begin position="81"/>
        <end position="165"/>
    </location>
</feature>